<gene>
    <name evidence="2" type="ORF">SAMN04244559_02567</name>
</gene>
<dbReference type="Proteomes" id="UP000182983">
    <property type="component" value="Unassembled WGS sequence"/>
</dbReference>
<proteinExistence type="predicted"/>
<organism evidence="2 3">
    <name type="scientific">Magnetospirillum fulvum</name>
    <name type="common">Rhodospirillum fulvum</name>
    <dbReference type="NCBI Taxonomy" id="1082"/>
    <lineage>
        <taxon>Bacteria</taxon>
        <taxon>Pseudomonadati</taxon>
        <taxon>Pseudomonadota</taxon>
        <taxon>Alphaproteobacteria</taxon>
        <taxon>Rhodospirillales</taxon>
        <taxon>Rhodospirillaceae</taxon>
        <taxon>Magnetospirillum</taxon>
    </lineage>
</organism>
<protein>
    <submittedName>
        <fullName evidence="2">Uncharacterized protein</fullName>
    </submittedName>
</protein>
<dbReference type="EMBL" id="FNWO01000011">
    <property type="protein sequence ID" value="SEH48704.1"/>
    <property type="molecule type" value="Genomic_DNA"/>
</dbReference>
<name>A0A1H6IJD0_MAGFU</name>
<evidence type="ECO:0000313" key="2">
    <source>
        <dbReference type="EMBL" id="SEH48704.1"/>
    </source>
</evidence>
<evidence type="ECO:0000313" key="3">
    <source>
        <dbReference type="Proteomes" id="UP000182983"/>
    </source>
</evidence>
<feature type="signal peptide" evidence="1">
    <location>
        <begin position="1"/>
        <end position="22"/>
    </location>
</feature>
<dbReference type="RefSeq" id="WP_074769194.1">
    <property type="nucleotide sequence ID" value="NZ_FNWO01000011.1"/>
</dbReference>
<keyword evidence="1" id="KW-0732">Signal</keyword>
<accession>A0A1H6IJD0</accession>
<dbReference type="AlphaFoldDB" id="A0A1H6IJD0"/>
<reference evidence="3" key="1">
    <citation type="submission" date="2016-10" db="EMBL/GenBank/DDBJ databases">
        <authorList>
            <person name="Varghese N."/>
            <person name="Submissions S."/>
        </authorList>
    </citation>
    <scope>NUCLEOTIDE SEQUENCE [LARGE SCALE GENOMIC DNA]</scope>
    <source>
        <strain evidence="3">DSM 13234</strain>
    </source>
</reference>
<sequence>MKRLALAAVCLIASLTAAPAHADRETALAAIRATPRVLDAQIDDRGNLWAIVKNDQVSWTQFATVLCVVVRPHQARVFSARVVDVTSVGRGRKSSEWKVLAQANCGAL</sequence>
<feature type="chain" id="PRO_5010201896" evidence="1">
    <location>
        <begin position="23"/>
        <end position="108"/>
    </location>
</feature>
<dbReference type="OrthoDB" id="7357324at2"/>
<evidence type="ECO:0000256" key="1">
    <source>
        <dbReference type="SAM" id="SignalP"/>
    </source>
</evidence>
<keyword evidence="3" id="KW-1185">Reference proteome</keyword>